<feature type="transmembrane region" description="Helical" evidence="1">
    <location>
        <begin position="60"/>
        <end position="79"/>
    </location>
</feature>
<proteinExistence type="predicted"/>
<keyword evidence="1" id="KW-0472">Membrane</keyword>
<dbReference type="AlphaFoldDB" id="A0A3N2BEG3"/>
<gene>
    <name evidence="2" type="ORF">EDD31_2034</name>
</gene>
<dbReference type="Proteomes" id="UP000280668">
    <property type="component" value="Unassembled WGS sequence"/>
</dbReference>
<dbReference type="Pfam" id="PF11222">
    <property type="entry name" value="DUF3017"/>
    <property type="match status" value="1"/>
</dbReference>
<protein>
    <recommendedName>
        <fullName evidence="4">DUF3017 family protein</fullName>
    </recommendedName>
</protein>
<feature type="transmembrane region" description="Helical" evidence="1">
    <location>
        <begin position="30"/>
        <end position="48"/>
    </location>
</feature>
<keyword evidence="1" id="KW-1133">Transmembrane helix</keyword>
<keyword evidence="1" id="KW-0812">Transmembrane</keyword>
<evidence type="ECO:0000313" key="3">
    <source>
        <dbReference type="Proteomes" id="UP000280668"/>
    </source>
</evidence>
<sequence>MVFRRGAGVAVVIVVAGVCALAVFSSPVHAVAALALSLVGAAVLRAATPTSLLACARSRAFDVVFLLLLAAALGYLSVWGDAAVVAA</sequence>
<name>A0A3N2BEG3_9MICO</name>
<reference evidence="2 3" key="1">
    <citation type="submission" date="2018-11" db="EMBL/GenBank/DDBJ databases">
        <title>Sequencing the genomes of 1000 actinobacteria strains.</title>
        <authorList>
            <person name="Klenk H.-P."/>
        </authorList>
    </citation>
    <scope>NUCLEOTIDE SEQUENCE [LARGE SCALE GENOMIC DNA]</scope>
    <source>
        <strain evidence="2 3">DSM 11294</strain>
    </source>
</reference>
<evidence type="ECO:0000256" key="1">
    <source>
        <dbReference type="SAM" id="Phobius"/>
    </source>
</evidence>
<dbReference type="EMBL" id="RKHK01000001">
    <property type="protein sequence ID" value="ROR73647.1"/>
    <property type="molecule type" value="Genomic_DNA"/>
</dbReference>
<feature type="transmembrane region" description="Helical" evidence="1">
    <location>
        <begin position="7"/>
        <end position="24"/>
    </location>
</feature>
<organism evidence="2 3">
    <name type="scientific">Bogoriella caseilytica</name>
    <dbReference type="NCBI Taxonomy" id="56055"/>
    <lineage>
        <taxon>Bacteria</taxon>
        <taxon>Bacillati</taxon>
        <taxon>Actinomycetota</taxon>
        <taxon>Actinomycetes</taxon>
        <taxon>Micrococcales</taxon>
        <taxon>Bogoriellaceae</taxon>
        <taxon>Bogoriella</taxon>
    </lineage>
</organism>
<evidence type="ECO:0000313" key="2">
    <source>
        <dbReference type="EMBL" id="ROR73647.1"/>
    </source>
</evidence>
<dbReference type="InterPro" id="IPR021385">
    <property type="entry name" value="DUF3017"/>
</dbReference>
<comment type="caution">
    <text evidence="2">The sequence shown here is derived from an EMBL/GenBank/DDBJ whole genome shotgun (WGS) entry which is preliminary data.</text>
</comment>
<keyword evidence="3" id="KW-1185">Reference proteome</keyword>
<evidence type="ECO:0008006" key="4">
    <source>
        <dbReference type="Google" id="ProtNLM"/>
    </source>
</evidence>
<accession>A0A3N2BEG3</accession>